<protein>
    <submittedName>
        <fullName evidence="1">Uncharacterized protein</fullName>
    </submittedName>
</protein>
<sequence length="113" mass="12874">MDGIELNLEGFRYKLGVAVPESDDFEGMKKAWRSFTLLEIEGTPEGEARAGHYYSARGSVPLVCRAEGVFEAFIVSYSYHFLHIWEDKLTRQLCRFSELPFKHSTASSAEFTL</sequence>
<evidence type="ECO:0000313" key="2">
    <source>
        <dbReference type="Proteomes" id="UP000467840"/>
    </source>
</evidence>
<dbReference type="Proteomes" id="UP000467840">
    <property type="component" value="Chromosome 14"/>
</dbReference>
<gene>
    <name evidence="1" type="ORF">GH714_004399</name>
</gene>
<keyword evidence="2" id="KW-1185">Reference proteome</keyword>
<organism evidence="1 2">
    <name type="scientific">Hevea brasiliensis</name>
    <name type="common">Para rubber tree</name>
    <name type="synonym">Siphonia brasiliensis</name>
    <dbReference type="NCBI Taxonomy" id="3981"/>
    <lineage>
        <taxon>Eukaryota</taxon>
        <taxon>Viridiplantae</taxon>
        <taxon>Streptophyta</taxon>
        <taxon>Embryophyta</taxon>
        <taxon>Tracheophyta</taxon>
        <taxon>Spermatophyta</taxon>
        <taxon>Magnoliopsida</taxon>
        <taxon>eudicotyledons</taxon>
        <taxon>Gunneridae</taxon>
        <taxon>Pentapetalae</taxon>
        <taxon>rosids</taxon>
        <taxon>fabids</taxon>
        <taxon>Malpighiales</taxon>
        <taxon>Euphorbiaceae</taxon>
        <taxon>Crotonoideae</taxon>
        <taxon>Micrandreae</taxon>
        <taxon>Hevea</taxon>
    </lineage>
</organism>
<dbReference type="EMBL" id="JAAGAX010000006">
    <property type="protein sequence ID" value="KAF2309636.1"/>
    <property type="molecule type" value="Genomic_DNA"/>
</dbReference>
<proteinExistence type="predicted"/>
<dbReference type="AlphaFoldDB" id="A0A6A6MBP4"/>
<name>A0A6A6MBP4_HEVBR</name>
<reference evidence="1 2" key="1">
    <citation type="journal article" date="2020" name="Mol. Plant">
        <title>The Chromosome-Based Rubber Tree Genome Provides New Insights into Spurge Genome Evolution and Rubber Biosynthesis.</title>
        <authorList>
            <person name="Liu J."/>
            <person name="Shi C."/>
            <person name="Shi C.C."/>
            <person name="Li W."/>
            <person name="Zhang Q.J."/>
            <person name="Zhang Y."/>
            <person name="Li K."/>
            <person name="Lu H.F."/>
            <person name="Shi C."/>
            <person name="Zhu S.T."/>
            <person name="Xiao Z.Y."/>
            <person name="Nan H."/>
            <person name="Yue Y."/>
            <person name="Zhu X.G."/>
            <person name="Wu Y."/>
            <person name="Hong X.N."/>
            <person name="Fan G.Y."/>
            <person name="Tong Y."/>
            <person name="Zhang D."/>
            <person name="Mao C.L."/>
            <person name="Liu Y.L."/>
            <person name="Hao S.J."/>
            <person name="Liu W.Q."/>
            <person name="Lv M.Q."/>
            <person name="Zhang H.B."/>
            <person name="Liu Y."/>
            <person name="Hu-Tang G.R."/>
            <person name="Wang J.P."/>
            <person name="Wang J.H."/>
            <person name="Sun Y.H."/>
            <person name="Ni S.B."/>
            <person name="Chen W.B."/>
            <person name="Zhang X.C."/>
            <person name="Jiao Y.N."/>
            <person name="Eichler E.E."/>
            <person name="Li G.H."/>
            <person name="Liu X."/>
            <person name="Gao L.Z."/>
        </authorList>
    </citation>
    <scope>NUCLEOTIDE SEQUENCE [LARGE SCALE GENOMIC DNA]</scope>
    <source>
        <strain evidence="2">cv. GT1</strain>
        <tissue evidence="1">Leaf</tissue>
    </source>
</reference>
<accession>A0A6A6MBP4</accession>
<comment type="caution">
    <text evidence="1">The sequence shown here is derived from an EMBL/GenBank/DDBJ whole genome shotgun (WGS) entry which is preliminary data.</text>
</comment>
<evidence type="ECO:0000313" key="1">
    <source>
        <dbReference type="EMBL" id="KAF2309636.1"/>
    </source>
</evidence>